<dbReference type="PANTHER" id="PTHR48079:SF6">
    <property type="entry name" value="NAD(P)-BINDING DOMAIN-CONTAINING PROTEIN-RELATED"/>
    <property type="match status" value="1"/>
</dbReference>
<feature type="domain" description="NAD-dependent epimerase/dehydratase" evidence="1">
    <location>
        <begin position="2"/>
        <end position="235"/>
    </location>
</feature>
<reference evidence="2 3" key="1">
    <citation type="journal article" date="2014" name="Genome Announc.">
        <title>Draft Genome Sequence of the Algicidal Bacterium Mangrovimonas yunxiaonensis Strain LY01.</title>
        <authorList>
            <person name="Li Y."/>
            <person name="Zhu H."/>
            <person name="Li C."/>
            <person name="Zhang H."/>
            <person name="Chen Z."/>
            <person name="Zheng W."/>
            <person name="Xu H."/>
            <person name="Zheng T."/>
        </authorList>
    </citation>
    <scope>NUCLEOTIDE SEQUENCE [LARGE SCALE GENOMIC DNA]</scope>
    <source>
        <strain evidence="2 3">LY01</strain>
    </source>
</reference>
<comment type="caution">
    <text evidence="2">The sequence shown here is derived from an EMBL/GenBank/DDBJ whole genome shotgun (WGS) entry which is preliminary data.</text>
</comment>
<dbReference type="STRING" id="1197477.IA57_06920"/>
<dbReference type="InterPro" id="IPR001509">
    <property type="entry name" value="Epimerase_deHydtase"/>
</dbReference>
<dbReference type="eggNOG" id="COG0451">
    <property type="taxonomic scope" value="Bacteria"/>
</dbReference>
<dbReference type="SUPFAM" id="SSF51735">
    <property type="entry name" value="NAD(P)-binding Rossmann-fold domains"/>
    <property type="match status" value="1"/>
</dbReference>
<dbReference type="EMBL" id="JPFK01000005">
    <property type="protein sequence ID" value="KFB01554.1"/>
    <property type="molecule type" value="Genomic_DNA"/>
</dbReference>
<name>A0A084TLG8_9FLAO</name>
<protein>
    <submittedName>
        <fullName evidence="2">NAD-dependent epimerase</fullName>
    </submittedName>
</protein>
<dbReference type="GO" id="GO:0004029">
    <property type="term" value="F:aldehyde dehydrogenase (NAD+) activity"/>
    <property type="evidence" value="ECO:0007669"/>
    <property type="project" value="TreeGrafter"/>
</dbReference>
<dbReference type="InterPro" id="IPR036291">
    <property type="entry name" value="NAD(P)-bd_dom_sf"/>
</dbReference>
<dbReference type="InterPro" id="IPR051783">
    <property type="entry name" value="NAD(P)-dependent_oxidoreduct"/>
</dbReference>
<dbReference type="Gene3D" id="3.40.50.720">
    <property type="entry name" value="NAD(P)-binding Rossmann-like Domain"/>
    <property type="match status" value="1"/>
</dbReference>
<proteinExistence type="predicted"/>
<dbReference type="GO" id="GO:0005737">
    <property type="term" value="C:cytoplasm"/>
    <property type="evidence" value="ECO:0007669"/>
    <property type="project" value="TreeGrafter"/>
</dbReference>
<dbReference type="PANTHER" id="PTHR48079">
    <property type="entry name" value="PROTEIN YEEZ"/>
    <property type="match status" value="1"/>
</dbReference>
<reference evidence="3" key="2">
    <citation type="submission" date="2014-07" db="EMBL/GenBank/DDBJ databases">
        <title>Genome sequence of Mangrovimonas yunxiaonensis.</title>
        <authorList>
            <person name="Li Y."/>
            <person name="Zheng T."/>
        </authorList>
    </citation>
    <scope>NUCLEOTIDE SEQUENCE [LARGE SCALE GENOMIC DNA]</scope>
    <source>
        <strain evidence="3">LY01</strain>
    </source>
</reference>
<gene>
    <name evidence="2" type="ORF">IA57_06920</name>
</gene>
<evidence type="ECO:0000259" key="1">
    <source>
        <dbReference type="Pfam" id="PF01370"/>
    </source>
</evidence>
<dbReference type="Proteomes" id="UP000028521">
    <property type="component" value="Unassembled WGS sequence"/>
</dbReference>
<evidence type="ECO:0000313" key="2">
    <source>
        <dbReference type="EMBL" id="KFB01554.1"/>
    </source>
</evidence>
<keyword evidence="3" id="KW-1185">Reference proteome</keyword>
<organism evidence="2 3">
    <name type="scientific">Mangrovimonas yunxiaonensis</name>
    <dbReference type="NCBI Taxonomy" id="1197477"/>
    <lineage>
        <taxon>Bacteria</taxon>
        <taxon>Pseudomonadati</taxon>
        <taxon>Bacteroidota</taxon>
        <taxon>Flavobacteriia</taxon>
        <taxon>Flavobacteriales</taxon>
        <taxon>Flavobacteriaceae</taxon>
        <taxon>Mangrovimonas</taxon>
    </lineage>
</organism>
<dbReference type="OrthoDB" id="596910at2"/>
<dbReference type="RefSeq" id="WP_036120941.1">
    <property type="nucleotide sequence ID" value="NZ_BMET01000001.1"/>
</dbReference>
<dbReference type="Pfam" id="PF01370">
    <property type="entry name" value="Epimerase"/>
    <property type="match status" value="1"/>
</dbReference>
<evidence type="ECO:0000313" key="3">
    <source>
        <dbReference type="Proteomes" id="UP000028521"/>
    </source>
</evidence>
<sequence>MILVTGGTGLVGSHLLVSLTGKHEKVRAIYRNKATLAAVKNVFGYFNAQERFNRIEWVEAHLLNLPMLTEAFEGISHVYHCAALVSFNPDKYHDLRKSNIEGTANIVNLCIANGIKKLCYVSSIATLSASTTPNKAITETSYWNPEASNSVYSITKYGAEMEVWRGTQEGVPAIIVNPGVILGSGFWANGSGYIFTKIAQGTPFYTKGSTGYVDVMDVVHIMVKLMASDQENQNYVLVAENWAYPDFLTTVAQALHVSPPKKQASKLLLNIAWRLDWLRAKLTKKDRQFTKHLAKTLNTKSTYDSTKIKTTLDYTFTPLEQSINTIAARFLNEH</sequence>
<accession>A0A084TLG8</accession>
<dbReference type="AlphaFoldDB" id="A0A084TLG8"/>